<keyword evidence="3" id="KW-1185">Reference proteome</keyword>
<dbReference type="InterPro" id="IPR036864">
    <property type="entry name" value="Zn2-C6_fun-type_DNA-bd_sf"/>
</dbReference>
<reference evidence="3" key="2">
    <citation type="submission" date="2015-01" db="EMBL/GenBank/DDBJ databases">
        <title>Evolutionary Origins and Diversification of the Mycorrhizal Mutualists.</title>
        <authorList>
            <consortium name="DOE Joint Genome Institute"/>
            <consortium name="Mycorrhizal Genomics Consortium"/>
            <person name="Kohler A."/>
            <person name="Kuo A."/>
            <person name="Nagy L.G."/>
            <person name="Floudas D."/>
            <person name="Copeland A."/>
            <person name="Barry K.W."/>
            <person name="Cichocki N."/>
            <person name="Veneault-Fourrey C."/>
            <person name="LaButti K."/>
            <person name="Lindquist E.A."/>
            <person name="Lipzen A."/>
            <person name="Lundell T."/>
            <person name="Morin E."/>
            <person name="Murat C."/>
            <person name="Riley R."/>
            <person name="Ohm R."/>
            <person name="Sun H."/>
            <person name="Tunlid A."/>
            <person name="Henrissat B."/>
            <person name="Grigoriev I.V."/>
            <person name="Hibbett D.S."/>
            <person name="Martin F."/>
        </authorList>
    </citation>
    <scope>NUCLEOTIDE SEQUENCE [LARGE SCALE GENOMIC DNA]</scope>
    <source>
        <strain evidence="3">LaAM-08-1</strain>
    </source>
</reference>
<sequence>CKRLKLKCDRKTPCGNWAENGSLVRCIYSGKNVRPPTTFPIAADLLNSDLHS</sequence>
<dbReference type="GO" id="GO:0000981">
    <property type="term" value="F:DNA-binding transcription factor activity, RNA polymerase II-specific"/>
    <property type="evidence" value="ECO:0007669"/>
    <property type="project" value="InterPro"/>
</dbReference>
<dbReference type="EMBL" id="KN838554">
    <property type="protein sequence ID" value="KIK06254.1"/>
    <property type="molecule type" value="Genomic_DNA"/>
</dbReference>
<gene>
    <name evidence="2" type="ORF">K443DRAFT_90010</name>
</gene>
<accession>A0A0C9XXA7</accession>
<dbReference type="Proteomes" id="UP000054477">
    <property type="component" value="Unassembled WGS sequence"/>
</dbReference>
<dbReference type="AlphaFoldDB" id="A0A0C9XXA7"/>
<name>A0A0C9XXA7_9AGAR</name>
<protein>
    <recommendedName>
        <fullName evidence="1">Zn(2)-C6 fungal-type domain-containing protein</fullName>
    </recommendedName>
</protein>
<feature type="non-terminal residue" evidence="2">
    <location>
        <position position="1"/>
    </location>
</feature>
<evidence type="ECO:0000313" key="3">
    <source>
        <dbReference type="Proteomes" id="UP000054477"/>
    </source>
</evidence>
<evidence type="ECO:0000259" key="1">
    <source>
        <dbReference type="Pfam" id="PF00172"/>
    </source>
</evidence>
<dbReference type="Gene3D" id="4.10.240.10">
    <property type="entry name" value="Zn(2)-C6 fungal-type DNA-binding domain"/>
    <property type="match status" value="1"/>
</dbReference>
<dbReference type="OrthoDB" id="2269373at2759"/>
<dbReference type="HOGENOM" id="CLU_3092969_0_0_1"/>
<dbReference type="Pfam" id="PF00172">
    <property type="entry name" value="Zn_clus"/>
    <property type="match status" value="1"/>
</dbReference>
<feature type="domain" description="Zn(2)-C6 fungal-type" evidence="1">
    <location>
        <begin position="1"/>
        <end position="31"/>
    </location>
</feature>
<organism evidence="2 3">
    <name type="scientific">Laccaria amethystina LaAM-08-1</name>
    <dbReference type="NCBI Taxonomy" id="1095629"/>
    <lineage>
        <taxon>Eukaryota</taxon>
        <taxon>Fungi</taxon>
        <taxon>Dikarya</taxon>
        <taxon>Basidiomycota</taxon>
        <taxon>Agaricomycotina</taxon>
        <taxon>Agaricomycetes</taxon>
        <taxon>Agaricomycetidae</taxon>
        <taxon>Agaricales</taxon>
        <taxon>Agaricineae</taxon>
        <taxon>Hydnangiaceae</taxon>
        <taxon>Laccaria</taxon>
    </lineage>
</organism>
<dbReference type="GO" id="GO:0008270">
    <property type="term" value="F:zinc ion binding"/>
    <property type="evidence" value="ECO:0007669"/>
    <property type="project" value="InterPro"/>
</dbReference>
<dbReference type="InterPro" id="IPR001138">
    <property type="entry name" value="Zn2Cys6_DnaBD"/>
</dbReference>
<evidence type="ECO:0000313" key="2">
    <source>
        <dbReference type="EMBL" id="KIK06254.1"/>
    </source>
</evidence>
<reference evidence="2 3" key="1">
    <citation type="submission" date="2014-04" db="EMBL/GenBank/DDBJ databases">
        <authorList>
            <consortium name="DOE Joint Genome Institute"/>
            <person name="Kuo A."/>
            <person name="Kohler A."/>
            <person name="Nagy L.G."/>
            <person name="Floudas D."/>
            <person name="Copeland A."/>
            <person name="Barry K.W."/>
            <person name="Cichocki N."/>
            <person name="Veneault-Fourrey C."/>
            <person name="LaButti K."/>
            <person name="Lindquist E.A."/>
            <person name="Lipzen A."/>
            <person name="Lundell T."/>
            <person name="Morin E."/>
            <person name="Murat C."/>
            <person name="Sun H."/>
            <person name="Tunlid A."/>
            <person name="Henrissat B."/>
            <person name="Grigoriev I.V."/>
            <person name="Hibbett D.S."/>
            <person name="Martin F."/>
            <person name="Nordberg H.P."/>
            <person name="Cantor M.N."/>
            <person name="Hua S.X."/>
        </authorList>
    </citation>
    <scope>NUCLEOTIDE SEQUENCE [LARGE SCALE GENOMIC DNA]</scope>
    <source>
        <strain evidence="2 3">LaAM-08-1</strain>
    </source>
</reference>
<proteinExistence type="predicted"/>